<dbReference type="EMBL" id="BMZO01000009">
    <property type="protein sequence ID" value="GHC76103.1"/>
    <property type="molecule type" value="Genomic_DNA"/>
</dbReference>
<dbReference type="Pfam" id="PF13763">
    <property type="entry name" value="DUF4167"/>
    <property type="match status" value="1"/>
</dbReference>
<reference evidence="3" key="1">
    <citation type="journal article" date="2014" name="Int. J. Syst. Evol. Microbiol.">
        <title>Complete genome sequence of Corynebacterium casei LMG S-19264T (=DSM 44701T), isolated from a smear-ripened cheese.</title>
        <authorList>
            <consortium name="US DOE Joint Genome Institute (JGI-PGF)"/>
            <person name="Walter F."/>
            <person name="Albersmeier A."/>
            <person name="Kalinowski J."/>
            <person name="Ruckert C."/>
        </authorList>
    </citation>
    <scope>NUCLEOTIDE SEQUENCE</scope>
    <source>
        <strain evidence="3">KCTC 42097</strain>
    </source>
</reference>
<organism evidence="3 4">
    <name type="scientific">Limoniibacter endophyticus</name>
    <dbReference type="NCBI Taxonomy" id="1565040"/>
    <lineage>
        <taxon>Bacteria</taxon>
        <taxon>Pseudomonadati</taxon>
        <taxon>Pseudomonadota</taxon>
        <taxon>Alphaproteobacteria</taxon>
        <taxon>Hyphomicrobiales</taxon>
        <taxon>Bartonellaceae</taxon>
        <taxon>Limoniibacter</taxon>
    </lineage>
</organism>
<comment type="caution">
    <text evidence="3">The sequence shown here is derived from an EMBL/GenBank/DDBJ whole genome shotgun (WGS) entry which is preliminary data.</text>
</comment>
<evidence type="ECO:0000313" key="3">
    <source>
        <dbReference type="EMBL" id="GHC76103.1"/>
    </source>
</evidence>
<feature type="compositionally biased region" description="Low complexity" evidence="1">
    <location>
        <begin position="71"/>
        <end position="82"/>
    </location>
</feature>
<evidence type="ECO:0000259" key="2">
    <source>
        <dbReference type="Pfam" id="PF13763"/>
    </source>
</evidence>
<gene>
    <name evidence="3" type="ORF">GCM10010136_26490</name>
</gene>
<name>A0A8J3DK10_9HYPH</name>
<feature type="region of interest" description="Disordered" evidence="1">
    <location>
        <begin position="1"/>
        <end position="33"/>
    </location>
</feature>
<dbReference type="InterPro" id="IPR025430">
    <property type="entry name" value="DUF4167"/>
</dbReference>
<protein>
    <recommendedName>
        <fullName evidence="2">DUF4167 domain-containing protein</fullName>
    </recommendedName>
</protein>
<feature type="region of interest" description="Disordered" evidence="1">
    <location>
        <begin position="71"/>
        <end position="259"/>
    </location>
</feature>
<dbReference type="Proteomes" id="UP000641137">
    <property type="component" value="Unassembled WGS sequence"/>
</dbReference>
<feature type="compositionally biased region" description="Low complexity" evidence="1">
    <location>
        <begin position="102"/>
        <end position="124"/>
    </location>
</feature>
<feature type="compositionally biased region" description="Low complexity" evidence="1">
    <location>
        <begin position="1"/>
        <end position="15"/>
    </location>
</feature>
<feature type="domain" description="DUF4167" evidence="2">
    <location>
        <begin position="2"/>
        <end position="76"/>
    </location>
</feature>
<sequence>MRGRNNNNNRRGPNPLTRNYESNGPDVKIRGSAQQVAEKYMTLARDAQSSGDRVMAENYLQHAEHYNRIIAAAQAQQASQSLSDDEDDDADGFDGEFGSAGGNQDQQSQARSDDSGQNNGNRQNNQRDRQNDRQRQPRNERSDHPQRQHQPRPSQAVEDHGSAPQPVIEGTPAEVALEEREAASVSEAPVRRRRRAPVSNPAAEQGTEQVSEQSSDAPAVEVAAAEKKVRRPRRARSTEGEGNAPSDDTSTQKDLAQAD</sequence>
<evidence type="ECO:0000256" key="1">
    <source>
        <dbReference type="SAM" id="MobiDB-lite"/>
    </source>
</evidence>
<feature type="compositionally biased region" description="Polar residues" evidence="1">
    <location>
        <begin position="246"/>
        <end position="259"/>
    </location>
</feature>
<accession>A0A8J3DK10</accession>
<dbReference type="AlphaFoldDB" id="A0A8J3DK10"/>
<evidence type="ECO:0000313" key="4">
    <source>
        <dbReference type="Proteomes" id="UP000641137"/>
    </source>
</evidence>
<feature type="compositionally biased region" description="Polar residues" evidence="1">
    <location>
        <begin position="206"/>
        <end position="216"/>
    </location>
</feature>
<reference evidence="3" key="2">
    <citation type="submission" date="2020-09" db="EMBL/GenBank/DDBJ databases">
        <authorList>
            <person name="Sun Q."/>
            <person name="Kim S."/>
        </authorList>
    </citation>
    <scope>NUCLEOTIDE SEQUENCE</scope>
    <source>
        <strain evidence="3">KCTC 42097</strain>
    </source>
</reference>
<keyword evidence="4" id="KW-1185">Reference proteome</keyword>
<feature type="compositionally biased region" description="Basic and acidic residues" evidence="1">
    <location>
        <begin position="125"/>
        <end position="146"/>
    </location>
</feature>
<proteinExistence type="predicted"/>
<feature type="compositionally biased region" description="Acidic residues" evidence="1">
    <location>
        <begin position="83"/>
        <end position="94"/>
    </location>
</feature>